<proteinExistence type="predicted"/>
<gene>
    <name evidence="2" type="ORF">WN48_10788</name>
</gene>
<dbReference type="Proteomes" id="UP000250275">
    <property type="component" value="Unassembled WGS sequence"/>
</dbReference>
<name>A0A310SQT0_9HYME</name>
<keyword evidence="3" id="KW-1185">Reference proteome</keyword>
<protein>
    <submittedName>
        <fullName evidence="2">Uncharacterized protein</fullName>
    </submittedName>
</protein>
<evidence type="ECO:0000256" key="1">
    <source>
        <dbReference type="SAM" id="MobiDB-lite"/>
    </source>
</evidence>
<dbReference type="EMBL" id="KQ760937">
    <property type="protein sequence ID" value="OAD58608.1"/>
    <property type="molecule type" value="Genomic_DNA"/>
</dbReference>
<sequence>MLTLNVAQQNQAAEDPASYHRIHGPLALDTLLATGCTSSSLTDLRSYHDHIHTPYRHTATRVHGAVTPGNGRPTVIGANIEKSTTCVKTARHAQDVLLRTFREDQRKQTESLDLAGSWSWGSDEPSSKMHPAVNAHRTCGIIDFQVLADHVVNRFSKLIRLTAKPS</sequence>
<dbReference type="AlphaFoldDB" id="A0A310SQT0"/>
<accession>A0A310SQT0</accession>
<reference evidence="2 3" key="1">
    <citation type="submission" date="2015-07" db="EMBL/GenBank/DDBJ databases">
        <title>The genome of Eufriesea mexicana.</title>
        <authorList>
            <person name="Pan H."/>
            <person name="Kapheim K."/>
        </authorList>
    </citation>
    <scope>NUCLEOTIDE SEQUENCE [LARGE SCALE GENOMIC DNA]</scope>
    <source>
        <strain evidence="2">0111107269</strain>
        <tissue evidence="2">Whole body</tissue>
    </source>
</reference>
<organism evidence="2 3">
    <name type="scientific">Eufriesea mexicana</name>
    <dbReference type="NCBI Taxonomy" id="516756"/>
    <lineage>
        <taxon>Eukaryota</taxon>
        <taxon>Metazoa</taxon>
        <taxon>Ecdysozoa</taxon>
        <taxon>Arthropoda</taxon>
        <taxon>Hexapoda</taxon>
        <taxon>Insecta</taxon>
        <taxon>Pterygota</taxon>
        <taxon>Neoptera</taxon>
        <taxon>Endopterygota</taxon>
        <taxon>Hymenoptera</taxon>
        <taxon>Apocrita</taxon>
        <taxon>Aculeata</taxon>
        <taxon>Apoidea</taxon>
        <taxon>Anthophila</taxon>
        <taxon>Apidae</taxon>
        <taxon>Eufriesea</taxon>
    </lineage>
</organism>
<evidence type="ECO:0000313" key="3">
    <source>
        <dbReference type="Proteomes" id="UP000250275"/>
    </source>
</evidence>
<feature type="region of interest" description="Disordered" evidence="1">
    <location>
        <begin position="112"/>
        <end position="131"/>
    </location>
</feature>
<evidence type="ECO:0000313" key="2">
    <source>
        <dbReference type="EMBL" id="OAD58608.1"/>
    </source>
</evidence>